<dbReference type="Pfam" id="PF13472">
    <property type="entry name" value="Lipase_GDSL_2"/>
    <property type="match status" value="1"/>
</dbReference>
<evidence type="ECO:0000259" key="4">
    <source>
        <dbReference type="Pfam" id="PF13472"/>
    </source>
</evidence>
<dbReference type="GO" id="GO:0019433">
    <property type="term" value="P:triglyceride catabolic process"/>
    <property type="evidence" value="ECO:0007669"/>
    <property type="project" value="TreeGrafter"/>
</dbReference>
<feature type="disulfide bond" evidence="2">
    <location>
        <begin position="181"/>
        <end position="226"/>
    </location>
</feature>
<dbReference type="OrthoDB" id="5503950at2"/>
<sequence length="264" mass="27015">MRFTRAMALAVAAAASGGLIAAAALPASAAGGRYVALGDSYAAGTGAGSYGSSGTCVRSAKAHPQLWANAHPDVPSKIVTCAGATTANVLNSQVSALTADTTMVTISIGGNDVDFAGVMTTCTTGSDSQCVSKVNQSAANAETALPAKLDNTYAEIKKRSPNARVIVLGYPRIFASGQVSCSISLAKRTALNDAADKLNTIIADRVRRAGFVFEDVRDEFAGHGVCSAAPWIKGVNFFNLVESYHPNATGQAKGYYQALTKAAG</sequence>
<dbReference type="PANTHER" id="PTHR37981">
    <property type="entry name" value="LIPASE 2"/>
    <property type="match status" value="1"/>
</dbReference>
<dbReference type="InterPro" id="IPR037460">
    <property type="entry name" value="SEST-like"/>
</dbReference>
<feature type="domain" description="SGNH hydrolase-type esterase" evidence="4">
    <location>
        <begin position="36"/>
        <end position="252"/>
    </location>
</feature>
<keyword evidence="2" id="KW-1015">Disulfide bond</keyword>
<feature type="chain" id="PRO_5011677824" evidence="3">
    <location>
        <begin position="30"/>
        <end position="264"/>
    </location>
</feature>
<dbReference type="Proteomes" id="UP000199501">
    <property type="component" value="Unassembled WGS sequence"/>
</dbReference>
<evidence type="ECO:0000256" key="1">
    <source>
        <dbReference type="PIRSR" id="PIRSR637460-1"/>
    </source>
</evidence>
<dbReference type="SUPFAM" id="SSF52266">
    <property type="entry name" value="SGNH hydrolase"/>
    <property type="match status" value="1"/>
</dbReference>
<dbReference type="Gene3D" id="3.40.50.1110">
    <property type="entry name" value="SGNH hydrolase"/>
    <property type="match status" value="1"/>
</dbReference>
<feature type="disulfide bond" evidence="2">
    <location>
        <begin position="122"/>
        <end position="130"/>
    </location>
</feature>
<evidence type="ECO:0000256" key="3">
    <source>
        <dbReference type="SAM" id="SignalP"/>
    </source>
</evidence>
<organism evidence="5 6">
    <name type="scientific">Actinokineospora iranica</name>
    <dbReference type="NCBI Taxonomy" id="1271860"/>
    <lineage>
        <taxon>Bacteria</taxon>
        <taxon>Bacillati</taxon>
        <taxon>Actinomycetota</taxon>
        <taxon>Actinomycetes</taxon>
        <taxon>Pseudonocardiales</taxon>
        <taxon>Pseudonocardiaceae</taxon>
        <taxon>Actinokineospora</taxon>
    </lineage>
</organism>
<dbReference type="AlphaFoldDB" id="A0A1G6M8P1"/>
<feature type="active site" evidence="1">
    <location>
        <position position="245"/>
    </location>
</feature>
<dbReference type="CDD" id="cd01823">
    <property type="entry name" value="SEST_like"/>
    <property type="match status" value="1"/>
</dbReference>
<feature type="disulfide bond" evidence="2">
    <location>
        <begin position="56"/>
        <end position="81"/>
    </location>
</feature>
<dbReference type="EMBL" id="FMZZ01000002">
    <property type="protein sequence ID" value="SDC51928.1"/>
    <property type="molecule type" value="Genomic_DNA"/>
</dbReference>
<feature type="signal peptide" evidence="3">
    <location>
        <begin position="1"/>
        <end position="29"/>
    </location>
</feature>
<dbReference type="InterPro" id="IPR036514">
    <property type="entry name" value="SGNH_hydro_sf"/>
</dbReference>
<dbReference type="PANTHER" id="PTHR37981:SF1">
    <property type="entry name" value="SGNH HYDROLASE-TYPE ESTERASE DOMAIN-CONTAINING PROTEIN"/>
    <property type="match status" value="1"/>
</dbReference>
<evidence type="ECO:0000313" key="6">
    <source>
        <dbReference type="Proteomes" id="UP000199501"/>
    </source>
</evidence>
<dbReference type="RefSeq" id="WP_091449171.1">
    <property type="nucleotide sequence ID" value="NZ_FMZZ01000002.1"/>
</dbReference>
<evidence type="ECO:0000256" key="2">
    <source>
        <dbReference type="PIRSR" id="PIRSR637460-2"/>
    </source>
</evidence>
<reference evidence="6" key="1">
    <citation type="submission" date="2016-10" db="EMBL/GenBank/DDBJ databases">
        <authorList>
            <person name="Varghese N."/>
            <person name="Submissions S."/>
        </authorList>
    </citation>
    <scope>NUCLEOTIDE SEQUENCE [LARGE SCALE GENOMIC DNA]</scope>
    <source>
        <strain evidence="6">IBRC-M 10403</strain>
    </source>
</reference>
<name>A0A1G6M8P1_9PSEU</name>
<dbReference type="GO" id="GO:0004806">
    <property type="term" value="F:triacylglycerol lipase activity"/>
    <property type="evidence" value="ECO:0007669"/>
    <property type="project" value="TreeGrafter"/>
</dbReference>
<gene>
    <name evidence="5" type="ORF">SAMN05216174_102429</name>
</gene>
<evidence type="ECO:0000313" key="5">
    <source>
        <dbReference type="EMBL" id="SDC51928.1"/>
    </source>
</evidence>
<dbReference type="STRING" id="1271860.SAMN05216174_102429"/>
<keyword evidence="6" id="KW-1185">Reference proteome</keyword>
<proteinExistence type="predicted"/>
<accession>A0A1G6M8P1</accession>
<protein>
    <submittedName>
        <fullName evidence="5">GDSL-like Lipase/Acylhydrolase family protein</fullName>
    </submittedName>
</protein>
<feature type="active site" description="Nucleophile" evidence="1">
    <location>
        <position position="40"/>
    </location>
</feature>
<keyword evidence="3" id="KW-0732">Signal</keyword>
<dbReference type="InterPro" id="IPR013830">
    <property type="entry name" value="SGNH_hydro"/>
</dbReference>
<keyword evidence="5" id="KW-0378">Hydrolase</keyword>